<dbReference type="AlphaFoldDB" id="A0A1I0JJD6"/>
<evidence type="ECO:0000313" key="2">
    <source>
        <dbReference type="Proteomes" id="UP000199180"/>
    </source>
</evidence>
<evidence type="ECO:0000313" key="1">
    <source>
        <dbReference type="EMBL" id="SEU09677.1"/>
    </source>
</evidence>
<protein>
    <recommendedName>
        <fullName evidence="3">Transposase</fullName>
    </recommendedName>
</protein>
<reference evidence="1 2" key="1">
    <citation type="submission" date="2016-10" db="EMBL/GenBank/DDBJ databases">
        <authorList>
            <person name="de Groot N.N."/>
        </authorList>
    </citation>
    <scope>NUCLEOTIDE SEQUENCE [LARGE SCALE GENOMIC DNA]</scope>
    <source>
        <strain evidence="1 2">DSM 17862</strain>
    </source>
</reference>
<dbReference type="EMBL" id="FOHO01000028">
    <property type="protein sequence ID" value="SEU09677.1"/>
    <property type="molecule type" value="Genomic_DNA"/>
</dbReference>
<evidence type="ECO:0008006" key="3">
    <source>
        <dbReference type="Google" id="ProtNLM"/>
    </source>
</evidence>
<name>A0A1I0JJD6_9RHOB</name>
<dbReference type="STRING" id="364199.SAMN04489858_1281"/>
<dbReference type="RefSeq" id="WP_217645919.1">
    <property type="nucleotide sequence ID" value="NZ_FOHO01000028.1"/>
</dbReference>
<proteinExistence type="predicted"/>
<sequence length="87" mass="9340">MKQYVGLAVSQKKTSVSVVDETGRPTYQGRGASDPGALAALLGKTAPHAERIGFETGSTSSWLWHELRRIGLPVVCIDAHHALIVDE</sequence>
<gene>
    <name evidence="1" type="ORF">SAMN04489858_1281</name>
</gene>
<dbReference type="Proteomes" id="UP000199180">
    <property type="component" value="Unassembled WGS sequence"/>
</dbReference>
<accession>A0A1I0JJD6</accession>
<organism evidence="1 2">
    <name type="scientific">Paracoccus homiensis</name>
    <dbReference type="NCBI Taxonomy" id="364199"/>
    <lineage>
        <taxon>Bacteria</taxon>
        <taxon>Pseudomonadati</taxon>
        <taxon>Pseudomonadota</taxon>
        <taxon>Alphaproteobacteria</taxon>
        <taxon>Rhodobacterales</taxon>
        <taxon>Paracoccaceae</taxon>
        <taxon>Paracoccus</taxon>
    </lineage>
</organism>
<keyword evidence="2" id="KW-1185">Reference proteome</keyword>